<evidence type="ECO:0000256" key="1">
    <source>
        <dbReference type="SAM" id="MobiDB-lite"/>
    </source>
</evidence>
<sequence length="352" mass="39300">MCFSIRKSRQGIRTTMSTSIWDWWFGDGQLQLPMVGHMDVMRVDRWLYSTGRRLTRRRLGVFLAAIGVVVSGTSSNAWADESRVDFAGPNANENVVSPTTFAMIIADEDASGKSAASDSNATDAVEALDEDALRRKRLRDLLGEEPDPLDMENYEDDGENANREPRASDFEDDEDEDAFAKPFIEERLPEIESGHFVLPPIRAVSIDQEPIGNGRVPEGLRAGKDLPLVALPEDGYSRMALTGGGAWPRLIRPWAAPNTYSHPLYFEDRMLERHGHERWGCFQPLAAGARFFTTFPMLPYLATVQEPCDIVYSKGYYRAGSPVPKMYQRPPLEKRAVLVEAAVVSGTFIALP</sequence>
<keyword evidence="4" id="KW-1185">Reference proteome</keyword>
<feature type="compositionally biased region" description="Basic and acidic residues" evidence="1">
    <location>
        <begin position="160"/>
        <end position="169"/>
    </location>
</feature>
<feature type="region of interest" description="Disordered" evidence="1">
    <location>
        <begin position="139"/>
        <end position="176"/>
    </location>
</feature>
<accession>M5UC44</accession>
<name>M5UC44_9BACT</name>
<keyword evidence="2" id="KW-1133">Transmembrane helix</keyword>
<feature type="compositionally biased region" description="Acidic residues" evidence="1">
    <location>
        <begin position="143"/>
        <end position="159"/>
    </location>
</feature>
<dbReference type="EMBL" id="ANOH01000216">
    <property type="protein sequence ID" value="EMI55426.1"/>
    <property type="molecule type" value="Genomic_DNA"/>
</dbReference>
<feature type="transmembrane region" description="Helical" evidence="2">
    <location>
        <begin position="59"/>
        <end position="79"/>
    </location>
</feature>
<reference evidence="3 4" key="1">
    <citation type="journal article" date="2013" name="Mar. Genomics">
        <title>Expression of sulfatases in Rhodopirellula baltica and the diversity of sulfatases in the genus Rhodopirellula.</title>
        <authorList>
            <person name="Wegner C.E."/>
            <person name="Richter-Heitmann T."/>
            <person name="Klindworth A."/>
            <person name="Klockow C."/>
            <person name="Richter M."/>
            <person name="Achstetter T."/>
            <person name="Glockner F.O."/>
            <person name="Harder J."/>
        </authorList>
    </citation>
    <scope>NUCLEOTIDE SEQUENCE [LARGE SCALE GENOMIC DNA]</scope>
    <source>
        <strain evidence="3 4">SM41</strain>
    </source>
</reference>
<organism evidence="3 4">
    <name type="scientific">Rhodopirellula sallentina SM41</name>
    <dbReference type="NCBI Taxonomy" id="1263870"/>
    <lineage>
        <taxon>Bacteria</taxon>
        <taxon>Pseudomonadati</taxon>
        <taxon>Planctomycetota</taxon>
        <taxon>Planctomycetia</taxon>
        <taxon>Pirellulales</taxon>
        <taxon>Pirellulaceae</taxon>
        <taxon>Rhodopirellula</taxon>
    </lineage>
</organism>
<gene>
    <name evidence="3" type="ORF">RSSM_03131</name>
</gene>
<evidence type="ECO:0000313" key="4">
    <source>
        <dbReference type="Proteomes" id="UP000011885"/>
    </source>
</evidence>
<keyword evidence="2" id="KW-0812">Transmembrane</keyword>
<dbReference type="PATRIC" id="fig|1263870.3.peg.3321"/>
<comment type="caution">
    <text evidence="3">The sequence shown here is derived from an EMBL/GenBank/DDBJ whole genome shotgun (WGS) entry which is preliminary data.</text>
</comment>
<dbReference type="Proteomes" id="UP000011885">
    <property type="component" value="Unassembled WGS sequence"/>
</dbReference>
<evidence type="ECO:0000313" key="3">
    <source>
        <dbReference type="EMBL" id="EMI55426.1"/>
    </source>
</evidence>
<proteinExistence type="predicted"/>
<keyword evidence="2" id="KW-0472">Membrane</keyword>
<dbReference type="AlphaFoldDB" id="M5UC44"/>
<protein>
    <submittedName>
        <fullName evidence="3">Uncharacterized protein</fullName>
    </submittedName>
</protein>
<evidence type="ECO:0000256" key="2">
    <source>
        <dbReference type="SAM" id="Phobius"/>
    </source>
</evidence>